<dbReference type="EMBL" id="CAJNNW010001303">
    <property type="protein sequence ID" value="CAE8636629.1"/>
    <property type="molecule type" value="Genomic_DNA"/>
</dbReference>
<dbReference type="InterPro" id="IPR001031">
    <property type="entry name" value="Thioesterase"/>
</dbReference>
<name>A0A813HG87_POLGL</name>
<dbReference type="InterPro" id="IPR029058">
    <property type="entry name" value="AB_hydrolase_fold"/>
</dbReference>
<dbReference type="AlphaFoldDB" id="A0A813HG87"/>
<dbReference type="InterPro" id="IPR012223">
    <property type="entry name" value="TEII"/>
</dbReference>
<evidence type="ECO:0000313" key="5">
    <source>
        <dbReference type="Proteomes" id="UP000626109"/>
    </source>
</evidence>
<dbReference type="Pfam" id="PF00975">
    <property type="entry name" value="Thioesterase"/>
    <property type="match status" value="1"/>
</dbReference>
<dbReference type="Proteomes" id="UP000626109">
    <property type="component" value="Unassembled WGS sequence"/>
</dbReference>
<reference evidence="3" key="1">
    <citation type="submission" date="2021-02" db="EMBL/GenBank/DDBJ databases">
        <authorList>
            <person name="Dougan E. K."/>
            <person name="Rhodes N."/>
            <person name="Thang M."/>
            <person name="Chan C."/>
        </authorList>
    </citation>
    <scope>NUCLEOTIDE SEQUENCE</scope>
</reference>
<dbReference type="EMBL" id="CAJNNW010032418">
    <property type="protein sequence ID" value="CAE8712956.1"/>
    <property type="molecule type" value="Genomic_DNA"/>
</dbReference>
<feature type="domain" description="Thioesterase" evidence="2">
    <location>
        <begin position="93"/>
        <end position="286"/>
    </location>
</feature>
<gene>
    <name evidence="3" type="ORF">PGLA2088_LOCUS1653</name>
    <name evidence="4" type="ORF">PGLA2088_LOCUS37268</name>
</gene>
<organism evidence="3 5">
    <name type="scientific">Polarella glacialis</name>
    <name type="common">Dinoflagellate</name>
    <dbReference type="NCBI Taxonomy" id="89957"/>
    <lineage>
        <taxon>Eukaryota</taxon>
        <taxon>Sar</taxon>
        <taxon>Alveolata</taxon>
        <taxon>Dinophyceae</taxon>
        <taxon>Suessiales</taxon>
        <taxon>Suessiaceae</taxon>
        <taxon>Polarella</taxon>
    </lineage>
</organism>
<evidence type="ECO:0000256" key="1">
    <source>
        <dbReference type="ARBA" id="ARBA00007169"/>
    </source>
</evidence>
<dbReference type="PANTHER" id="PTHR11487">
    <property type="entry name" value="THIOESTERASE"/>
    <property type="match status" value="1"/>
</dbReference>
<dbReference type="GO" id="GO:0008610">
    <property type="term" value="P:lipid biosynthetic process"/>
    <property type="evidence" value="ECO:0007669"/>
    <property type="project" value="TreeGrafter"/>
</dbReference>
<dbReference type="SUPFAM" id="SSF53474">
    <property type="entry name" value="alpha/beta-Hydrolases"/>
    <property type="match status" value="1"/>
</dbReference>
<proteinExistence type="inferred from homology"/>
<evidence type="ECO:0000313" key="3">
    <source>
        <dbReference type="EMBL" id="CAE8636629.1"/>
    </source>
</evidence>
<dbReference type="Gene3D" id="3.40.50.1820">
    <property type="entry name" value="alpha/beta hydrolase"/>
    <property type="match status" value="1"/>
</dbReference>
<dbReference type="PANTHER" id="PTHR11487:SF0">
    <property type="entry name" value="S-ACYL FATTY ACID SYNTHASE THIOESTERASE, MEDIUM CHAIN"/>
    <property type="match status" value="1"/>
</dbReference>
<sequence length="366" mass="40001">MPNPFIEEVLAKYPGVDRVALVFPPEADDWNETEVDLFIGSGGFLKPKKKKTAPASAAGVVAVPRLVSRTLPLPALATSDWWVNNPNPQAKVRLFCAMGIGSVASTYGPWVSKATAEAYPEVEICVVEFPGHGTNFGEPLNSVEAAADRLEAEIRRCHFGTGGSQRPLALFGFSMGANVMYCVARRLGASCCKLYLAGRAPPHFPAPIRDQQAPQIAKVEELLQGSDIDAVAHTLLEDVLPLFMAPAQLKTYTRIIEGRLLREEGRQEIRRFAQSLVADCRIGMDANELPRDFAGDISFYHSTADETWPSACEGLYQDFPHLWQSYTTGTFATHESAPVSHDELGSVTSPIFNVICKDLAQLFKSC</sequence>
<evidence type="ECO:0000313" key="4">
    <source>
        <dbReference type="EMBL" id="CAE8712956.1"/>
    </source>
</evidence>
<evidence type="ECO:0000259" key="2">
    <source>
        <dbReference type="Pfam" id="PF00975"/>
    </source>
</evidence>
<protein>
    <recommendedName>
        <fullName evidence="2">Thioesterase domain-containing protein</fullName>
    </recommendedName>
</protein>
<accession>A0A813HG87</accession>
<comment type="similarity">
    <text evidence="1">Belongs to the thioesterase family.</text>
</comment>
<comment type="caution">
    <text evidence="3">The sequence shown here is derived from an EMBL/GenBank/DDBJ whole genome shotgun (WGS) entry which is preliminary data.</text>
</comment>